<evidence type="ECO:0000313" key="1">
    <source>
        <dbReference type="EnsemblMetazoa" id="AARA000796-PA"/>
    </source>
</evidence>
<sequence>MELPVTIRERSVDSRTVIEVKGKHIVLSEIKSRIETLLANSTVEEVRIFAGIILTIDVDLSRDVWHGRNLVVLANEIKVCTTVRWDVSGKDNDHTYTSNAGTDGNGVGKQGADGYPGESGGNVLLQANTIQHPERLTIISYGANGSNGQDGGNGKAGVDGKGISRADFKDKFPPTAKEHLASVDRLAEDMGWEVKVDLLAK</sequence>
<organism evidence="1 2">
    <name type="scientific">Anopheles arabiensis</name>
    <name type="common">Mosquito</name>
    <dbReference type="NCBI Taxonomy" id="7173"/>
    <lineage>
        <taxon>Eukaryota</taxon>
        <taxon>Metazoa</taxon>
        <taxon>Ecdysozoa</taxon>
        <taxon>Arthropoda</taxon>
        <taxon>Hexapoda</taxon>
        <taxon>Insecta</taxon>
        <taxon>Pterygota</taxon>
        <taxon>Neoptera</taxon>
        <taxon>Endopterygota</taxon>
        <taxon>Diptera</taxon>
        <taxon>Nematocera</taxon>
        <taxon>Culicoidea</taxon>
        <taxon>Culicidae</taxon>
        <taxon>Anophelinae</taxon>
        <taxon>Anopheles</taxon>
    </lineage>
</organism>
<dbReference type="Proteomes" id="UP000075840">
    <property type="component" value="Unassembled WGS sequence"/>
</dbReference>
<dbReference type="EMBL" id="APCN01002442">
    <property type="status" value="NOT_ANNOTATED_CDS"/>
    <property type="molecule type" value="Genomic_DNA"/>
</dbReference>
<dbReference type="VEuPathDB" id="VectorBase:AARA21_002639"/>
<name>A0A182HHT9_ANOAR</name>
<accession>A0A182HHT9</accession>
<reference evidence="1" key="1">
    <citation type="submission" date="2022-08" db="UniProtKB">
        <authorList>
            <consortium name="EnsemblMetazoa"/>
        </authorList>
    </citation>
    <scope>IDENTIFICATION</scope>
    <source>
        <strain evidence="1">Dongola</strain>
    </source>
</reference>
<keyword evidence="2" id="KW-1185">Reference proteome</keyword>
<evidence type="ECO:0000313" key="2">
    <source>
        <dbReference type="Proteomes" id="UP000075840"/>
    </source>
</evidence>
<dbReference type="EnsemblMetazoa" id="AARA000796-RA">
    <property type="protein sequence ID" value="AARA000796-PA"/>
    <property type="gene ID" value="AARA000796"/>
</dbReference>
<dbReference type="VEuPathDB" id="VectorBase:AARA000796"/>
<proteinExistence type="predicted"/>
<dbReference type="AlphaFoldDB" id="A0A182HHT9"/>
<protein>
    <submittedName>
        <fullName evidence="1">Uncharacterized protein</fullName>
    </submittedName>
</protein>